<gene>
    <name evidence="1" type="ORF">GCM10025780_19450</name>
</gene>
<accession>A0ABP8VXL1</accession>
<keyword evidence="2" id="KW-1185">Reference proteome</keyword>
<sequence>MRPASGVANAALAGLSHEALVSTVRDVVDHRPFYDLSLADSDWDDDWD</sequence>
<evidence type="ECO:0000313" key="1">
    <source>
        <dbReference type="EMBL" id="GAA4675042.1"/>
    </source>
</evidence>
<organism evidence="1 2">
    <name type="scientific">Frondihabitans cladoniiphilus</name>
    <dbReference type="NCBI Taxonomy" id="715785"/>
    <lineage>
        <taxon>Bacteria</taxon>
        <taxon>Bacillati</taxon>
        <taxon>Actinomycetota</taxon>
        <taxon>Actinomycetes</taxon>
        <taxon>Micrococcales</taxon>
        <taxon>Microbacteriaceae</taxon>
        <taxon>Frondihabitans</taxon>
    </lineage>
</organism>
<protein>
    <submittedName>
        <fullName evidence="1">Uncharacterized protein</fullName>
    </submittedName>
</protein>
<name>A0ABP8VXL1_9MICO</name>
<evidence type="ECO:0000313" key="2">
    <source>
        <dbReference type="Proteomes" id="UP001501295"/>
    </source>
</evidence>
<proteinExistence type="predicted"/>
<dbReference type="Proteomes" id="UP001501295">
    <property type="component" value="Unassembled WGS sequence"/>
</dbReference>
<reference evidence="2" key="1">
    <citation type="journal article" date="2019" name="Int. J. Syst. Evol. Microbiol.">
        <title>The Global Catalogue of Microorganisms (GCM) 10K type strain sequencing project: providing services to taxonomists for standard genome sequencing and annotation.</title>
        <authorList>
            <consortium name="The Broad Institute Genomics Platform"/>
            <consortium name="The Broad Institute Genome Sequencing Center for Infectious Disease"/>
            <person name="Wu L."/>
            <person name="Ma J."/>
        </authorList>
    </citation>
    <scope>NUCLEOTIDE SEQUENCE [LARGE SCALE GENOMIC DNA]</scope>
    <source>
        <strain evidence="2">JCM 18956</strain>
    </source>
</reference>
<comment type="caution">
    <text evidence="1">The sequence shown here is derived from an EMBL/GenBank/DDBJ whole genome shotgun (WGS) entry which is preliminary data.</text>
</comment>
<dbReference type="RefSeq" id="WP_345375653.1">
    <property type="nucleotide sequence ID" value="NZ_BAABLM010000003.1"/>
</dbReference>
<dbReference type="EMBL" id="BAABLM010000003">
    <property type="protein sequence ID" value="GAA4675042.1"/>
    <property type="molecule type" value="Genomic_DNA"/>
</dbReference>